<keyword evidence="1" id="KW-0812">Transmembrane</keyword>
<gene>
    <name evidence="3" type="ORF">SAMN05421752_1069</name>
</gene>
<feature type="transmembrane region" description="Helical" evidence="1">
    <location>
        <begin position="120"/>
        <end position="136"/>
    </location>
</feature>
<keyword evidence="1" id="KW-1133">Transmembrane helix</keyword>
<dbReference type="Proteomes" id="UP000185936">
    <property type="component" value="Unassembled WGS sequence"/>
</dbReference>
<dbReference type="GO" id="GO:0016020">
    <property type="term" value="C:membrane"/>
    <property type="evidence" value="ECO:0007669"/>
    <property type="project" value="InterPro"/>
</dbReference>
<dbReference type="InterPro" id="IPR000620">
    <property type="entry name" value="EamA_dom"/>
</dbReference>
<dbReference type="Pfam" id="PF00892">
    <property type="entry name" value="EamA"/>
    <property type="match status" value="1"/>
</dbReference>
<dbReference type="Gene3D" id="1.10.3730.20">
    <property type="match status" value="1"/>
</dbReference>
<evidence type="ECO:0000259" key="2">
    <source>
        <dbReference type="Pfam" id="PF00892"/>
    </source>
</evidence>
<dbReference type="OrthoDB" id="156473at2157"/>
<organism evidence="3 4">
    <name type="scientific">Natronorubrum thiooxidans</name>
    <dbReference type="NCBI Taxonomy" id="308853"/>
    <lineage>
        <taxon>Archaea</taxon>
        <taxon>Methanobacteriati</taxon>
        <taxon>Methanobacteriota</taxon>
        <taxon>Stenosarchaea group</taxon>
        <taxon>Halobacteria</taxon>
        <taxon>Halobacteriales</taxon>
        <taxon>Natrialbaceae</taxon>
        <taxon>Natronorubrum</taxon>
    </lineage>
</organism>
<evidence type="ECO:0000313" key="3">
    <source>
        <dbReference type="EMBL" id="SIR95757.1"/>
    </source>
</evidence>
<dbReference type="SUPFAM" id="SSF103481">
    <property type="entry name" value="Multidrug resistance efflux transporter EmrE"/>
    <property type="match status" value="1"/>
</dbReference>
<feature type="transmembrane region" description="Helical" evidence="1">
    <location>
        <begin position="91"/>
        <end position="113"/>
    </location>
</feature>
<evidence type="ECO:0000256" key="1">
    <source>
        <dbReference type="SAM" id="Phobius"/>
    </source>
</evidence>
<feature type="transmembrane region" description="Helical" evidence="1">
    <location>
        <begin position="31"/>
        <end position="52"/>
    </location>
</feature>
<dbReference type="RefSeq" id="WP_076608960.1">
    <property type="nucleotide sequence ID" value="NZ_FTNR01000006.1"/>
</dbReference>
<dbReference type="AlphaFoldDB" id="A0A1N7F5V6"/>
<feature type="domain" description="EamA" evidence="2">
    <location>
        <begin position="4"/>
        <end position="135"/>
    </location>
</feature>
<keyword evidence="4" id="KW-1185">Reference proteome</keyword>
<protein>
    <submittedName>
        <fullName evidence="3">Transporter family protein</fullName>
    </submittedName>
</protein>
<reference evidence="4" key="1">
    <citation type="submission" date="2017-01" db="EMBL/GenBank/DDBJ databases">
        <authorList>
            <person name="Varghese N."/>
            <person name="Submissions S."/>
        </authorList>
    </citation>
    <scope>NUCLEOTIDE SEQUENCE [LARGE SCALE GENOMIC DNA]</scope>
    <source>
        <strain evidence="4">type strain: HArc-</strain>
    </source>
</reference>
<accession>A0A1N7F5V6</accession>
<evidence type="ECO:0000313" key="4">
    <source>
        <dbReference type="Proteomes" id="UP000185936"/>
    </source>
</evidence>
<dbReference type="EMBL" id="FTNR01000006">
    <property type="protein sequence ID" value="SIR95757.1"/>
    <property type="molecule type" value="Genomic_DNA"/>
</dbReference>
<sequence>MDYLLWVAIALVAYGLVPPLTSVVTTAVPPAVALFLSTAVFLTLTLGVLLVTGTADPTDVTTPAAGYVYVAGLFLAVGILAYYSALEAGPVSVVVPVYGLFIVGSSVVGIVFLGEELTGTRAAGIAMAVLAIYLAASGDR</sequence>
<dbReference type="InterPro" id="IPR037185">
    <property type="entry name" value="EmrE-like"/>
</dbReference>
<keyword evidence="1" id="KW-0472">Membrane</keyword>
<dbReference type="STRING" id="308853.SAMN05421752_1069"/>
<feature type="transmembrane region" description="Helical" evidence="1">
    <location>
        <begin position="64"/>
        <end position="85"/>
    </location>
</feature>
<proteinExistence type="predicted"/>
<name>A0A1N7F5V6_9EURY</name>